<dbReference type="InterPro" id="IPR053709">
    <property type="entry name" value="eRP_eS24_sf"/>
</dbReference>
<dbReference type="Proteomes" id="UP000626109">
    <property type="component" value="Unassembled WGS sequence"/>
</dbReference>
<dbReference type="Pfam" id="PF12717">
    <property type="entry name" value="Cnd1"/>
    <property type="match status" value="1"/>
</dbReference>
<dbReference type="InterPro" id="IPR012678">
    <property type="entry name" value="Ribosomal_uL23/eL15/eS24_sf"/>
</dbReference>
<dbReference type="SUPFAM" id="SSF48371">
    <property type="entry name" value="ARM repeat"/>
    <property type="match status" value="1"/>
</dbReference>
<evidence type="ECO:0000256" key="4">
    <source>
        <dbReference type="RuleBase" id="RU004383"/>
    </source>
</evidence>
<feature type="compositionally biased region" description="Basic residues" evidence="5">
    <location>
        <begin position="102"/>
        <end position="122"/>
    </location>
</feature>
<dbReference type="GO" id="GO:0003735">
    <property type="term" value="F:structural constituent of ribosome"/>
    <property type="evidence" value="ECO:0007669"/>
    <property type="project" value="InterPro"/>
</dbReference>
<dbReference type="InterPro" id="IPR032682">
    <property type="entry name" value="Cnd1_C"/>
</dbReference>
<dbReference type="GO" id="GO:1990904">
    <property type="term" value="C:ribonucleoprotein complex"/>
    <property type="evidence" value="ECO:0007669"/>
    <property type="project" value="UniProtKB-KW"/>
</dbReference>
<reference evidence="7" key="1">
    <citation type="submission" date="2021-02" db="EMBL/GenBank/DDBJ databases">
        <authorList>
            <person name="Dougan E. K."/>
            <person name="Rhodes N."/>
            <person name="Thang M."/>
            <person name="Chan C."/>
        </authorList>
    </citation>
    <scope>NUCLEOTIDE SEQUENCE</scope>
</reference>
<feature type="region of interest" description="Disordered" evidence="5">
    <location>
        <begin position="96"/>
        <end position="138"/>
    </location>
</feature>
<keyword evidence="3" id="KW-0687">Ribonucleoprotein</keyword>
<dbReference type="Gene3D" id="1.25.10.10">
    <property type="entry name" value="Leucine-rich Repeat Variant"/>
    <property type="match status" value="1"/>
</dbReference>
<accession>A0A813JTK4</accession>
<dbReference type="GO" id="GO:0005840">
    <property type="term" value="C:ribosome"/>
    <property type="evidence" value="ECO:0007669"/>
    <property type="project" value="UniProtKB-KW"/>
</dbReference>
<organism evidence="7 8">
    <name type="scientific">Polarella glacialis</name>
    <name type="common">Dinoflagellate</name>
    <dbReference type="NCBI Taxonomy" id="89957"/>
    <lineage>
        <taxon>Eukaryota</taxon>
        <taxon>Sar</taxon>
        <taxon>Alveolata</taxon>
        <taxon>Dinophyceae</taxon>
        <taxon>Suessiales</taxon>
        <taxon>Suessiaceae</taxon>
        <taxon>Polarella</taxon>
    </lineage>
</organism>
<dbReference type="InterPro" id="IPR018098">
    <property type="entry name" value="Ribosomal_eS24_CS"/>
</dbReference>
<dbReference type="InterPro" id="IPR011989">
    <property type="entry name" value="ARM-like"/>
</dbReference>
<gene>
    <name evidence="7" type="ORF">PGLA2088_LOCUS26282</name>
</gene>
<comment type="similarity">
    <text evidence="1 4">Belongs to the eukaryotic ribosomal protein eS24 family.</text>
</comment>
<dbReference type="Gene3D" id="3.30.70.3370">
    <property type="match status" value="1"/>
</dbReference>
<evidence type="ECO:0000256" key="5">
    <source>
        <dbReference type="SAM" id="MobiDB-lite"/>
    </source>
</evidence>
<comment type="caution">
    <text evidence="7">The sequence shown here is derived from an EMBL/GenBank/DDBJ whole genome shotgun (WGS) entry which is preliminary data.</text>
</comment>
<dbReference type="SUPFAM" id="SSF54189">
    <property type="entry name" value="Ribosomal proteins S24e, L23 and L15e"/>
    <property type="match status" value="1"/>
</dbReference>
<evidence type="ECO:0000259" key="6">
    <source>
        <dbReference type="Pfam" id="PF12717"/>
    </source>
</evidence>
<name>A0A813JTK4_POLGL</name>
<evidence type="ECO:0000313" key="8">
    <source>
        <dbReference type="Proteomes" id="UP000626109"/>
    </source>
</evidence>
<proteinExistence type="inferred from homology"/>
<protein>
    <recommendedName>
        <fullName evidence="4">40S ribosomal protein S24</fullName>
    </recommendedName>
</protein>
<sequence>MSEFTIRTRKFKQNPLLGRKQFVLDIIHPGMANVSKKDLSEKLRSMYKVHDVQCIQLFGFKTAFGGGRSTGFGLIYENLDKMKKFEPKYRLKRAGLDAGKKGAGRRSKKDTKNRMKKVRGKEKSKAAASGGNLARSEEPTATFGSLSLANMVEYLQPAIQRALEDVNGYVRKTAVIGVVKLFYISPSSVTDSDLISMLKRLIHDSDSHVVANTITALDEVLVDEGGYQPTREVITGMLNKLAQFSEWGQCNILRLLTKYQVQDEAEMFDIMNILDSLLKQSSSCVVMSVTK</sequence>
<dbReference type="GO" id="GO:0006412">
    <property type="term" value="P:translation"/>
    <property type="evidence" value="ECO:0007669"/>
    <property type="project" value="InterPro"/>
</dbReference>
<dbReference type="InterPro" id="IPR016024">
    <property type="entry name" value="ARM-type_fold"/>
</dbReference>
<dbReference type="AlphaFoldDB" id="A0A813JTK4"/>
<evidence type="ECO:0000256" key="1">
    <source>
        <dbReference type="ARBA" id="ARBA00009680"/>
    </source>
</evidence>
<dbReference type="HAMAP" id="MF_00545">
    <property type="entry name" value="Ribosomal_eS24"/>
    <property type="match status" value="1"/>
</dbReference>
<keyword evidence="2" id="KW-0689">Ribosomal protein</keyword>
<evidence type="ECO:0000256" key="3">
    <source>
        <dbReference type="ARBA" id="ARBA00023274"/>
    </source>
</evidence>
<feature type="domain" description="Condensin complex subunit 1 C-terminal" evidence="6">
    <location>
        <begin position="142"/>
        <end position="290"/>
    </location>
</feature>
<dbReference type="InterPro" id="IPR001976">
    <property type="entry name" value="Ribosomal_eS24"/>
</dbReference>
<dbReference type="Pfam" id="PF01282">
    <property type="entry name" value="Ribosomal_S24e"/>
    <property type="match status" value="1"/>
</dbReference>
<evidence type="ECO:0000313" key="7">
    <source>
        <dbReference type="EMBL" id="CAE8689036.1"/>
    </source>
</evidence>
<evidence type="ECO:0000256" key="2">
    <source>
        <dbReference type="ARBA" id="ARBA00022980"/>
    </source>
</evidence>
<dbReference type="PANTHER" id="PTHR10496">
    <property type="entry name" value="40S RIBOSOMAL PROTEIN S24"/>
    <property type="match status" value="1"/>
</dbReference>
<dbReference type="PROSITE" id="PS00529">
    <property type="entry name" value="RIBOSOMAL_S24E"/>
    <property type="match status" value="1"/>
</dbReference>
<dbReference type="EMBL" id="CAJNNW010027002">
    <property type="protein sequence ID" value="CAE8689036.1"/>
    <property type="molecule type" value="Genomic_DNA"/>
</dbReference>
<feature type="non-terminal residue" evidence="7">
    <location>
        <position position="1"/>
    </location>
</feature>